<gene>
    <name evidence="2" type="ORF">SDC9_165880</name>
</gene>
<evidence type="ECO:0000313" key="2">
    <source>
        <dbReference type="EMBL" id="MPN18520.1"/>
    </source>
</evidence>
<accession>A0A645FY01</accession>
<dbReference type="EMBL" id="VSSQ01065872">
    <property type="protein sequence ID" value="MPN18520.1"/>
    <property type="molecule type" value="Genomic_DNA"/>
</dbReference>
<comment type="caution">
    <text evidence="2">The sequence shown here is derived from an EMBL/GenBank/DDBJ whole genome shotgun (WGS) entry which is preliminary data.</text>
</comment>
<reference evidence="2" key="1">
    <citation type="submission" date="2019-08" db="EMBL/GenBank/DDBJ databases">
        <authorList>
            <person name="Kucharzyk K."/>
            <person name="Murdoch R.W."/>
            <person name="Higgins S."/>
            <person name="Loffler F."/>
        </authorList>
    </citation>
    <scope>NUCLEOTIDE SEQUENCE</scope>
</reference>
<evidence type="ECO:0000256" key="1">
    <source>
        <dbReference type="SAM" id="MobiDB-lite"/>
    </source>
</evidence>
<protein>
    <submittedName>
        <fullName evidence="2">Uncharacterized protein</fullName>
    </submittedName>
</protein>
<proteinExistence type="predicted"/>
<organism evidence="2">
    <name type="scientific">bioreactor metagenome</name>
    <dbReference type="NCBI Taxonomy" id="1076179"/>
    <lineage>
        <taxon>unclassified sequences</taxon>
        <taxon>metagenomes</taxon>
        <taxon>ecological metagenomes</taxon>
    </lineage>
</organism>
<sequence>MDRFCLVPRCVAHALGRPARRGGEGDLQSDLLHDSGDEADDGGLARAGAASDHERALIQRGEHGVLLLTGELELLRGLNRREVEKWILDGPLRKVKELFGNIGFHSVKVREEDSLRLADKLLHRLAMRN</sequence>
<name>A0A645FY01_9ZZZZ</name>
<dbReference type="AlphaFoldDB" id="A0A645FY01"/>
<feature type="region of interest" description="Disordered" evidence="1">
    <location>
        <begin position="18"/>
        <end position="46"/>
    </location>
</feature>